<name>A0A9Q9BST3_9STAP</name>
<accession>A0A9Q9BST3</accession>
<sequence length="361" mass="42685">MKIAILGAVNIKHMTLISHYLDNIDFNKHEVDIIHIDKYGIDEKVDRVKTHKFNIEINSKWSLLMKAIKYYQFKPFAEKIIKDNEYDLIIVWGTYTGHLFSRFLIKNYDNKYILNIRDYFYENNKIIYFLLKRLIKHSYFVTLSSEGFYKFLPSSNKYKVIYSINKKITDEANMRNGIKQDPPIRISFIGNIRFLDVNKAFITNLKNDSRFILKYFGTGSQPLKEYCVEENISNVVFRDGFDVKETAALLDETDIINNIYGNNNIALNTALSIRLYYSIFLNIPILTSTNTFTAELAKKLELGYEIDPKNMTNIGDEIYQWYHSLNMLEIKKRTNLEKEKIQEHNEDFYLSFKRMLNNEGL</sequence>
<evidence type="ECO:0000313" key="1">
    <source>
        <dbReference type="EMBL" id="UTH13599.1"/>
    </source>
</evidence>
<dbReference type="RefSeq" id="WP_254249872.1">
    <property type="nucleotide sequence ID" value="NZ_CP073809.1"/>
</dbReference>
<protein>
    <submittedName>
        <fullName evidence="1">Capsular biosynthesis protein</fullName>
    </submittedName>
</protein>
<dbReference type="SUPFAM" id="SSF53756">
    <property type="entry name" value="UDP-Glycosyltransferase/glycogen phosphorylase"/>
    <property type="match status" value="1"/>
</dbReference>
<dbReference type="Proteomes" id="UP001057381">
    <property type="component" value="Chromosome"/>
</dbReference>
<gene>
    <name evidence="1" type="ORF">KFV11_10300</name>
</gene>
<organism evidence="1 2">
    <name type="scientific">Macrococcus equipercicus</name>
    <dbReference type="NCBI Taxonomy" id="69967"/>
    <lineage>
        <taxon>Bacteria</taxon>
        <taxon>Bacillati</taxon>
        <taxon>Bacillota</taxon>
        <taxon>Bacilli</taxon>
        <taxon>Bacillales</taxon>
        <taxon>Staphylococcaceae</taxon>
        <taxon>Macrococcus</taxon>
    </lineage>
</organism>
<dbReference type="EMBL" id="CP073809">
    <property type="protein sequence ID" value="UTH13599.1"/>
    <property type="molecule type" value="Genomic_DNA"/>
</dbReference>
<dbReference type="AlphaFoldDB" id="A0A9Q9BST3"/>
<reference evidence="1" key="1">
    <citation type="submission" date="2021-04" db="EMBL/GenBank/DDBJ databases">
        <title>Complete Genome Sequences of Macrococcus spp. from dog and cattle.</title>
        <authorList>
            <person name="Schwendener S."/>
            <person name="Perreten V."/>
        </authorList>
    </citation>
    <scope>NUCLEOTIDE SEQUENCE</scope>
    <source>
        <strain evidence="1">Epi0143-OL</strain>
    </source>
</reference>
<proteinExistence type="predicted"/>
<evidence type="ECO:0000313" key="2">
    <source>
        <dbReference type="Proteomes" id="UP001057381"/>
    </source>
</evidence>
<dbReference type="KEGG" id="mequ:KFV11_10300"/>